<evidence type="ECO:0000259" key="10">
    <source>
        <dbReference type="SMART" id="SM00831"/>
    </source>
</evidence>
<dbReference type="PRINTS" id="PR00120">
    <property type="entry name" value="HATPASE"/>
</dbReference>
<dbReference type="SUPFAM" id="SSF81665">
    <property type="entry name" value="Calcium ATPase, transmembrane domain M"/>
    <property type="match status" value="1"/>
</dbReference>
<accession>A0ABU1NEK9</accession>
<feature type="transmembrane region" description="Helical" evidence="9">
    <location>
        <begin position="705"/>
        <end position="730"/>
    </location>
</feature>
<dbReference type="InterPro" id="IPR008250">
    <property type="entry name" value="ATPase_P-typ_transduc_dom_A_sf"/>
</dbReference>
<keyword evidence="4" id="KW-0547">Nucleotide-binding</keyword>
<dbReference type="Pfam" id="PF00690">
    <property type="entry name" value="Cation_ATPase_N"/>
    <property type="match status" value="1"/>
</dbReference>
<comment type="subcellular location">
    <subcellularLocation>
        <location evidence="1">Membrane</location>
        <topology evidence="1">Multi-pass membrane protein</topology>
    </subcellularLocation>
</comment>
<comment type="similarity">
    <text evidence="2">Belongs to the cation transport ATPase (P-type) (TC 3.A.3) family. Type IIA subfamily.</text>
</comment>
<keyword evidence="6" id="KW-1278">Translocase</keyword>
<dbReference type="PROSITE" id="PS00154">
    <property type="entry name" value="ATPASE_E1_E2"/>
    <property type="match status" value="1"/>
</dbReference>
<dbReference type="InterPro" id="IPR004014">
    <property type="entry name" value="ATPase_P-typ_cation-transptr_N"/>
</dbReference>
<feature type="transmembrane region" description="Helical" evidence="9">
    <location>
        <begin position="41"/>
        <end position="64"/>
    </location>
</feature>
<dbReference type="RefSeq" id="WP_309902061.1">
    <property type="nucleotide sequence ID" value="NZ_JAVDRF010000004.1"/>
</dbReference>
<dbReference type="Gene3D" id="3.40.50.1000">
    <property type="entry name" value="HAD superfamily/HAD-like"/>
    <property type="match status" value="2"/>
</dbReference>
<dbReference type="Pfam" id="PF00122">
    <property type="entry name" value="E1-E2_ATPase"/>
    <property type="match status" value="1"/>
</dbReference>
<evidence type="ECO:0000313" key="12">
    <source>
        <dbReference type="Proteomes" id="UP001184230"/>
    </source>
</evidence>
<dbReference type="SUPFAM" id="SSF56784">
    <property type="entry name" value="HAD-like"/>
    <property type="match status" value="1"/>
</dbReference>
<feature type="transmembrane region" description="Helical" evidence="9">
    <location>
        <begin position="773"/>
        <end position="792"/>
    </location>
</feature>
<dbReference type="PANTHER" id="PTHR43294">
    <property type="entry name" value="SODIUM/POTASSIUM-TRANSPORTING ATPASE SUBUNIT ALPHA"/>
    <property type="match status" value="1"/>
</dbReference>
<dbReference type="InterPro" id="IPR006068">
    <property type="entry name" value="ATPase_P-typ_cation-transptr_C"/>
</dbReference>
<dbReference type="SFLD" id="SFLDG00002">
    <property type="entry name" value="C1.7:_P-type_atpase_like"/>
    <property type="match status" value="1"/>
</dbReference>
<feature type="transmembrane region" description="Helical" evidence="9">
    <location>
        <begin position="223"/>
        <end position="244"/>
    </location>
</feature>
<dbReference type="NCBIfam" id="TIGR01494">
    <property type="entry name" value="ATPase_P-type"/>
    <property type="match status" value="2"/>
</dbReference>
<proteinExistence type="inferred from homology"/>
<evidence type="ECO:0000256" key="8">
    <source>
        <dbReference type="ARBA" id="ARBA00023136"/>
    </source>
</evidence>
<feature type="transmembrane region" description="Helical" evidence="9">
    <location>
        <begin position="637"/>
        <end position="658"/>
    </location>
</feature>
<feature type="transmembrane region" description="Helical" evidence="9">
    <location>
        <begin position="804"/>
        <end position="821"/>
    </location>
</feature>
<dbReference type="SUPFAM" id="SSF81653">
    <property type="entry name" value="Calcium ATPase, transduction domain A"/>
    <property type="match status" value="1"/>
</dbReference>
<evidence type="ECO:0000256" key="9">
    <source>
        <dbReference type="SAM" id="Phobius"/>
    </source>
</evidence>
<gene>
    <name evidence="11" type="ORF">J2739_002546</name>
</gene>
<reference evidence="11 12" key="1">
    <citation type="submission" date="2023-07" db="EMBL/GenBank/DDBJ databases">
        <title>Sorghum-associated microbial communities from plants grown in Nebraska, USA.</title>
        <authorList>
            <person name="Schachtman D."/>
        </authorList>
    </citation>
    <scope>NUCLEOTIDE SEQUENCE [LARGE SCALE GENOMIC DNA]</scope>
    <source>
        <strain evidence="11 12">DS1781</strain>
    </source>
</reference>
<dbReference type="Pfam" id="PF00689">
    <property type="entry name" value="Cation_ATPase_C"/>
    <property type="match status" value="1"/>
</dbReference>
<feature type="transmembrane region" description="Helical" evidence="9">
    <location>
        <begin position="70"/>
        <end position="86"/>
    </location>
</feature>
<dbReference type="Pfam" id="PF00702">
    <property type="entry name" value="Hydrolase"/>
    <property type="match status" value="1"/>
</dbReference>
<dbReference type="InterPro" id="IPR044492">
    <property type="entry name" value="P_typ_ATPase_HD_dom"/>
</dbReference>
<dbReference type="SFLD" id="SFLDS00003">
    <property type="entry name" value="Haloacid_Dehalogenase"/>
    <property type="match status" value="1"/>
</dbReference>
<feature type="transmembrane region" description="Helical" evidence="9">
    <location>
        <begin position="264"/>
        <end position="284"/>
    </location>
</feature>
<keyword evidence="12" id="KW-1185">Reference proteome</keyword>
<protein>
    <submittedName>
        <fullName evidence="11">Ca2+-transporting ATPase</fullName>
    </submittedName>
</protein>
<dbReference type="InterPro" id="IPR018303">
    <property type="entry name" value="ATPase_P-typ_P_site"/>
</dbReference>
<dbReference type="Gene3D" id="3.40.1110.10">
    <property type="entry name" value="Calcium-transporting ATPase, cytoplasmic domain N"/>
    <property type="match status" value="2"/>
</dbReference>
<dbReference type="SMART" id="SM00831">
    <property type="entry name" value="Cation_ATPase_N"/>
    <property type="match status" value="1"/>
</dbReference>
<evidence type="ECO:0000256" key="5">
    <source>
        <dbReference type="ARBA" id="ARBA00022840"/>
    </source>
</evidence>
<keyword evidence="7 9" id="KW-1133">Transmembrane helix</keyword>
<dbReference type="Gene3D" id="2.70.150.10">
    <property type="entry name" value="Calcium-transporting ATPase, cytoplasmic transduction domain A"/>
    <property type="match status" value="1"/>
</dbReference>
<dbReference type="InterPro" id="IPR059000">
    <property type="entry name" value="ATPase_P-type_domA"/>
</dbReference>
<evidence type="ECO:0000256" key="4">
    <source>
        <dbReference type="ARBA" id="ARBA00022741"/>
    </source>
</evidence>
<dbReference type="InterPro" id="IPR023298">
    <property type="entry name" value="ATPase_P-typ_TM_dom_sf"/>
</dbReference>
<evidence type="ECO:0000256" key="1">
    <source>
        <dbReference type="ARBA" id="ARBA00004141"/>
    </source>
</evidence>
<dbReference type="SFLD" id="SFLDF00027">
    <property type="entry name" value="p-type_atpase"/>
    <property type="match status" value="1"/>
</dbReference>
<dbReference type="InterPro" id="IPR023299">
    <property type="entry name" value="ATPase_P-typ_cyto_dom_N"/>
</dbReference>
<feature type="domain" description="Cation-transporting P-type ATPase N-terminal" evidence="10">
    <location>
        <begin position="2"/>
        <end position="66"/>
    </location>
</feature>
<evidence type="ECO:0000313" key="11">
    <source>
        <dbReference type="EMBL" id="MDR6536773.1"/>
    </source>
</evidence>
<keyword evidence="5" id="KW-0067">ATP-binding</keyword>
<evidence type="ECO:0000256" key="6">
    <source>
        <dbReference type="ARBA" id="ARBA00022967"/>
    </source>
</evidence>
<comment type="caution">
    <text evidence="11">The sequence shown here is derived from an EMBL/GenBank/DDBJ whole genome shotgun (WGS) entry which is preliminary data.</text>
</comment>
<dbReference type="Gene3D" id="1.20.1110.10">
    <property type="entry name" value="Calcium-transporting ATPase, transmembrane domain"/>
    <property type="match status" value="2"/>
</dbReference>
<dbReference type="SUPFAM" id="SSF81660">
    <property type="entry name" value="Metal cation-transporting ATPase, ATP-binding domain N"/>
    <property type="match status" value="1"/>
</dbReference>
<dbReference type="InterPro" id="IPR036412">
    <property type="entry name" value="HAD-like_sf"/>
</dbReference>
<dbReference type="EMBL" id="JAVDRF010000004">
    <property type="protein sequence ID" value="MDR6536773.1"/>
    <property type="molecule type" value="Genomic_DNA"/>
</dbReference>
<evidence type="ECO:0000256" key="7">
    <source>
        <dbReference type="ARBA" id="ARBA00022989"/>
    </source>
</evidence>
<dbReference type="InterPro" id="IPR050510">
    <property type="entry name" value="Cation_transp_ATPase_P-type"/>
</dbReference>
<dbReference type="InterPro" id="IPR023214">
    <property type="entry name" value="HAD_sf"/>
</dbReference>
<dbReference type="InterPro" id="IPR001757">
    <property type="entry name" value="P_typ_ATPase"/>
</dbReference>
<name>A0ABU1NEK9_9BURK</name>
<dbReference type="PRINTS" id="PR00119">
    <property type="entry name" value="CATATPASE"/>
</dbReference>
<evidence type="ECO:0000256" key="3">
    <source>
        <dbReference type="ARBA" id="ARBA00022692"/>
    </source>
</evidence>
<evidence type="ECO:0000256" key="2">
    <source>
        <dbReference type="ARBA" id="ARBA00005675"/>
    </source>
</evidence>
<keyword evidence="3 9" id="KW-0812">Transmembrane</keyword>
<keyword evidence="8 9" id="KW-0472">Membrane</keyword>
<sequence>MPADTPDPGPQGLTEAQALERLQREGPNVLPASDRKSLLHIAWGAFTQPMFVLLLVTASVYAVLGSIGDAAILLVSVLMVGALSIYQEQRSERALHALKELSSPRCTVIRDGHAIRIPSHLLVRGDRLLVNEGDRLAADARLLESHAIEVDESQLTGESIPVAKHLGAHGAAAMLHAGSLVVQGDGLAVVVAIGAHTALGRIGGTLAQIEPRRSRLQEELKRLVRRVALLAMATCVVAATVFTVREGSWTAGLLVGLTLAMSLIPEEFAVVWSVMLALGGWRLAREQVLTRRAQAIEALGTTTVLCVDKTGTLTRNQMTITALHDGAQDRRLAADDVAQPRFHRLLQGAMKASMAEGVEPMDRAIHRAAVAASLSLPARLRALGRRGVREGRPYVVHWWRAGDEPECSVAVKGAPEAVLALCDAPVDLLQALARTAQAWAAAGLRVLAVAEGHAPRPGPDEALPEGLRLAPLGLLGFSDPLRAEVPRAIDECRHAGVRVVMITGDSPLTARSIARQAGLVPGSAEVRVLSGSELAAMSELELRQCVRDVHVFARVDPTQKLRIVQALQQRGEIVAMTGDGVNDAPALRAADIGVAMGRRGTDVAREAAALVLLDDNFASLVTSVRAGRRIFINLRKALGYLFAVHVPIVGVALIPVVLGGPPLLLPLHVVLLELLIDPACSLVFEAEPAPEDSMRVPPRGAKESLFSPGAAVRALALGAVALAGVVVVQWLCRAWDVPAPGLRLASLGAIVAGNLLLLLWFRAPAAGPAGANAAFHGLLLGVGIVWMLLLGLPGVAPAFGLPEVPGAWVLVPALPAAWAAWRLRGGFRRDGQACAPPPFTGPR</sequence>
<feature type="transmembrane region" description="Helical" evidence="9">
    <location>
        <begin position="742"/>
        <end position="761"/>
    </location>
</feature>
<organism evidence="11 12">
    <name type="scientific">Variovorax soli</name>
    <dbReference type="NCBI Taxonomy" id="376815"/>
    <lineage>
        <taxon>Bacteria</taxon>
        <taxon>Pseudomonadati</taxon>
        <taxon>Pseudomonadota</taxon>
        <taxon>Betaproteobacteria</taxon>
        <taxon>Burkholderiales</taxon>
        <taxon>Comamonadaceae</taxon>
        <taxon>Variovorax</taxon>
    </lineage>
</organism>
<dbReference type="Proteomes" id="UP001184230">
    <property type="component" value="Unassembled WGS sequence"/>
</dbReference>
<dbReference type="PANTHER" id="PTHR43294:SF20">
    <property type="entry name" value="P-TYPE ATPASE"/>
    <property type="match status" value="1"/>
</dbReference>